<evidence type="ECO:0000256" key="11">
    <source>
        <dbReference type="ARBA" id="ARBA00023136"/>
    </source>
</evidence>
<feature type="domain" description="Response regulatory" evidence="17">
    <location>
        <begin position="385"/>
        <end position="504"/>
    </location>
</feature>
<dbReference type="InterPro" id="IPR008207">
    <property type="entry name" value="Sig_transdc_His_kin_Hpt_dom"/>
</dbReference>
<dbReference type="PRINTS" id="PR00344">
    <property type="entry name" value="BCTRLSENSOR"/>
</dbReference>
<dbReference type="Gene3D" id="3.40.50.2300">
    <property type="match status" value="2"/>
</dbReference>
<evidence type="ECO:0000256" key="15">
    <source>
        <dbReference type="SAM" id="Phobius"/>
    </source>
</evidence>
<feature type="domain" description="Histidine kinase" evidence="16">
    <location>
        <begin position="145"/>
        <end position="366"/>
    </location>
</feature>
<dbReference type="SUPFAM" id="SSF55874">
    <property type="entry name" value="ATPase domain of HSP90 chaperone/DNA topoisomerase II/histidine kinase"/>
    <property type="match status" value="1"/>
</dbReference>
<dbReference type="RefSeq" id="WP_169071657.1">
    <property type="nucleotide sequence ID" value="NZ_SPMX01000072.1"/>
</dbReference>
<evidence type="ECO:0000259" key="18">
    <source>
        <dbReference type="PROSITE" id="PS50894"/>
    </source>
</evidence>
<evidence type="ECO:0000256" key="8">
    <source>
        <dbReference type="ARBA" id="ARBA00022840"/>
    </source>
</evidence>
<dbReference type="SMART" id="SM00448">
    <property type="entry name" value="REC"/>
    <property type="match status" value="2"/>
</dbReference>
<dbReference type="SMART" id="SM00388">
    <property type="entry name" value="HisKA"/>
    <property type="match status" value="1"/>
</dbReference>
<dbReference type="InterPro" id="IPR001789">
    <property type="entry name" value="Sig_transdc_resp-reg_receiver"/>
</dbReference>
<evidence type="ECO:0000256" key="14">
    <source>
        <dbReference type="SAM" id="Coils"/>
    </source>
</evidence>
<reference evidence="19" key="1">
    <citation type="submission" date="2019-03" db="EMBL/GenBank/DDBJ databases">
        <title>Metabolic reconstructions from genomes of highly enriched 'Candidatus Accumulibacter' and 'Candidatus Competibacter' bioreactor populations.</title>
        <authorList>
            <person name="Annavajhala M.K."/>
            <person name="Welles L."/>
            <person name="Abbas B."/>
            <person name="Sorokin D."/>
            <person name="Park H."/>
            <person name="Van Loosdrecht M."/>
            <person name="Chandran K."/>
        </authorList>
    </citation>
    <scope>NUCLEOTIDE SEQUENCE</scope>
    <source>
        <strain evidence="19">SBR_L</strain>
    </source>
</reference>
<dbReference type="InterPro" id="IPR004358">
    <property type="entry name" value="Sig_transdc_His_kin-like_C"/>
</dbReference>
<dbReference type="Pfam" id="PF00512">
    <property type="entry name" value="HisKA"/>
    <property type="match status" value="1"/>
</dbReference>
<dbReference type="PANTHER" id="PTHR45339:SF1">
    <property type="entry name" value="HYBRID SIGNAL TRANSDUCTION HISTIDINE KINASE J"/>
    <property type="match status" value="1"/>
</dbReference>
<evidence type="ECO:0000256" key="2">
    <source>
        <dbReference type="ARBA" id="ARBA00004651"/>
    </source>
</evidence>
<evidence type="ECO:0000256" key="4">
    <source>
        <dbReference type="ARBA" id="ARBA00022475"/>
    </source>
</evidence>
<dbReference type="InterPro" id="IPR036641">
    <property type="entry name" value="HPT_dom_sf"/>
</dbReference>
<evidence type="ECO:0000256" key="10">
    <source>
        <dbReference type="ARBA" id="ARBA00023012"/>
    </source>
</evidence>
<dbReference type="PROSITE" id="PS50894">
    <property type="entry name" value="HPT"/>
    <property type="match status" value="1"/>
</dbReference>
<keyword evidence="11 15" id="KW-0472">Membrane</keyword>
<gene>
    <name evidence="19" type="ORF">E4Q08_19895</name>
</gene>
<dbReference type="EC" id="2.7.13.3" evidence="3"/>
<dbReference type="SUPFAM" id="SSF47384">
    <property type="entry name" value="Homodimeric domain of signal transducing histidine kinase"/>
    <property type="match status" value="1"/>
</dbReference>
<comment type="subcellular location">
    <subcellularLocation>
        <location evidence="2">Cell membrane</location>
        <topology evidence="2">Multi-pass membrane protein</topology>
    </subcellularLocation>
</comment>
<evidence type="ECO:0000256" key="7">
    <source>
        <dbReference type="ARBA" id="ARBA00022741"/>
    </source>
</evidence>
<dbReference type="SMART" id="SM00073">
    <property type="entry name" value="HPT"/>
    <property type="match status" value="1"/>
</dbReference>
<evidence type="ECO:0000256" key="13">
    <source>
        <dbReference type="PROSITE-ProRule" id="PRU00169"/>
    </source>
</evidence>
<evidence type="ECO:0000259" key="16">
    <source>
        <dbReference type="PROSITE" id="PS50109"/>
    </source>
</evidence>
<feature type="modified residue" description="4-aspartylphosphate" evidence="13">
    <location>
        <position position="437"/>
    </location>
</feature>
<feature type="domain" description="HPt" evidence="18">
    <location>
        <begin position="691"/>
        <end position="787"/>
    </location>
</feature>
<organism evidence="19 20">
    <name type="scientific">Candidatus Accumulibacter contiguus</name>
    <dbReference type="NCBI Taxonomy" id="2954381"/>
    <lineage>
        <taxon>Bacteria</taxon>
        <taxon>Pseudomonadati</taxon>
        <taxon>Pseudomonadota</taxon>
        <taxon>Betaproteobacteria</taxon>
        <taxon>Candidatus Accumulibacter</taxon>
    </lineage>
</organism>
<dbReference type="Gene3D" id="3.30.565.10">
    <property type="entry name" value="Histidine kinase-like ATPase, C-terminal domain"/>
    <property type="match status" value="1"/>
</dbReference>
<comment type="caution">
    <text evidence="19">The sequence shown here is derived from an EMBL/GenBank/DDBJ whole genome shotgun (WGS) entry which is preliminary data.</text>
</comment>
<proteinExistence type="predicted"/>
<dbReference type="SUPFAM" id="SSF52172">
    <property type="entry name" value="CheY-like"/>
    <property type="match status" value="2"/>
</dbReference>
<feature type="coiled-coil region" evidence="14">
    <location>
        <begin position="69"/>
        <end position="120"/>
    </location>
</feature>
<evidence type="ECO:0000313" key="19">
    <source>
        <dbReference type="EMBL" id="NMQ07340.1"/>
    </source>
</evidence>
<dbReference type="Pfam" id="PF01627">
    <property type="entry name" value="Hpt"/>
    <property type="match status" value="1"/>
</dbReference>
<dbReference type="SMART" id="SM00387">
    <property type="entry name" value="HATPase_c"/>
    <property type="match status" value="1"/>
</dbReference>
<feature type="domain" description="Response regulatory" evidence="17">
    <location>
        <begin position="528"/>
        <end position="648"/>
    </location>
</feature>
<dbReference type="CDD" id="cd16922">
    <property type="entry name" value="HATPase_EvgS-ArcB-TorS-like"/>
    <property type="match status" value="1"/>
</dbReference>
<evidence type="ECO:0000256" key="12">
    <source>
        <dbReference type="PROSITE-ProRule" id="PRU00110"/>
    </source>
</evidence>
<evidence type="ECO:0000256" key="3">
    <source>
        <dbReference type="ARBA" id="ARBA00012438"/>
    </source>
</evidence>
<evidence type="ECO:0000256" key="6">
    <source>
        <dbReference type="ARBA" id="ARBA00022692"/>
    </source>
</evidence>
<dbReference type="Gene3D" id="1.20.120.160">
    <property type="entry name" value="HPT domain"/>
    <property type="match status" value="1"/>
</dbReference>
<dbReference type="InterPro" id="IPR036097">
    <property type="entry name" value="HisK_dim/P_sf"/>
</dbReference>
<feature type="modified residue" description="Phosphohistidine" evidence="12">
    <location>
        <position position="730"/>
    </location>
</feature>
<protein>
    <recommendedName>
        <fullName evidence="3">histidine kinase</fullName>
        <ecNumber evidence="3">2.7.13.3</ecNumber>
    </recommendedName>
</protein>
<dbReference type="PROSITE" id="PS50110">
    <property type="entry name" value="RESPONSE_REGULATORY"/>
    <property type="match status" value="2"/>
</dbReference>
<feature type="transmembrane region" description="Helical" evidence="15">
    <location>
        <begin position="29"/>
        <end position="49"/>
    </location>
</feature>
<dbReference type="Gene3D" id="1.10.287.130">
    <property type="match status" value="1"/>
</dbReference>
<sequence length="787" mass="84499">MRTAIAGTTLSMLTLGPEAEVYGAMASPTYLYVLGVFSAALLLAALGFGRMRRRALQLQDENAASGRHLAALEQRNQALSEEIARRRQVEAVLQQKSAELDQSNAELRSHRSHLEEVVAERTLALSLAKEAAESANRAKSQFLATMSHEIRTPMNGILGMTELLRATQLSPQQWRFTDAVYQSGEHLLSIINDILDFSKIEAGKLEIENIQFNLRQLVEDVGDLFAQPAEAAGVEMICSVPHDLPVALLGDPVRLRQIVTNLVSNAVKFTSQGMIVIRVRLLDENPQQARLRFEVEDSGVGIPAEAQSRLFGAFVQADSSTTRHFGGTGLGLAITKRLVEIMGGQIGLVSQVGHGTLFWFELSLAKQNADARTVIPIAERLNGLAVLVVDDNATNREILAHQLQGWSMHYSGAASGQEALQALAQTSSQRFDLAILDLHMPGMDGFEVARAIRAEPRYAALPLVMLSSVSIGAKHPDRRAAAIDCYLTKPARQSDLYDAIATALSINAGERQHSPSPAAANAAALGGRVLVAEDNPVNQAVASAMLESLGVTCSLAENGRVAIERLSRESFDLVLMDCQMPEMDGFAATREIRSRQQQGLLSTHLPIVALTANAVEGDRERCLAAGMDDYLSKPFTCERLRSTLLRWLPQGDAALAALPPVEHGEAEPSVAPIVINPRALDSIRHLPGANGALLVNKVIDAYLADAPARLAQIRAAADAGDAEALRKAAHGMKSSSANVGADTLAALCKALEMIGRSSTVEGARPLLASAEEELPRVLAALAELHAE</sequence>
<evidence type="ECO:0000313" key="20">
    <source>
        <dbReference type="Proteomes" id="UP000886469"/>
    </source>
</evidence>
<keyword evidence="5 13" id="KW-0597">Phosphoprotein</keyword>
<keyword evidence="6 15" id="KW-0812">Transmembrane</keyword>
<dbReference type="CDD" id="cd00082">
    <property type="entry name" value="HisKA"/>
    <property type="match status" value="1"/>
</dbReference>
<dbReference type="EMBL" id="SPMX01000072">
    <property type="protein sequence ID" value="NMQ07340.1"/>
    <property type="molecule type" value="Genomic_DNA"/>
</dbReference>
<evidence type="ECO:0000256" key="5">
    <source>
        <dbReference type="ARBA" id="ARBA00022553"/>
    </source>
</evidence>
<comment type="catalytic activity">
    <reaction evidence="1">
        <text>ATP + protein L-histidine = ADP + protein N-phospho-L-histidine.</text>
        <dbReference type="EC" id="2.7.13.3"/>
    </reaction>
</comment>
<keyword evidence="9 15" id="KW-1133">Transmembrane helix</keyword>
<evidence type="ECO:0000259" key="17">
    <source>
        <dbReference type="PROSITE" id="PS50110"/>
    </source>
</evidence>
<dbReference type="InterPro" id="IPR003594">
    <property type="entry name" value="HATPase_dom"/>
</dbReference>
<keyword evidence="8" id="KW-0067">ATP-binding</keyword>
<dbReference type="Pfam" id="PF02518">
    <property type="entry name" value="HATPase_c"/>
    <property type="match status" value="1"/>
</dbReference>
<keyword evidence="10" id="KW-0902">Two-component regulatory system</keyword>
<dbReference type="CDD" id="cd17546">
    <property type="entry name" value="REC_hyHK_CKI1_RcsC-like"/>
    <property type="match status" value="2"/>
</dbReference>
<dbReference type="InterPro" id="IPR003661">
    <property type="entry name" value="HisK_dim/P_dom"/>
</dbReference>
<keyword evidence="7" id="KW-0547">Nucleotide-binding</keyword>
<evidence type="ECO:0000256" key="1">
    <source>
        <dbReference type="ARBA" id="ARBA00000085"/>
    </source>
</evidence>
<dbReference type="InterPro" id="IPR036890">
    <property type="entry name" value="HATPase_C_sf"/>
</dbReference>
<evidence type="ECO:0000256" key="9">
    <source>
        <dbReference type="ARBA" id="ARBA00022989"/>
    </source>
</evidence>
<accession>A0ABX1TCC2</accession>
<keyword evidence="4" id="KW-1003">Cell membrane</keyword>
<dbReference type="InterPro" id="IPR005467">
    <property type="entry name" value="His_kinase_dom"/>
</dbReference>
<dbReference type="Pfam" id="PF00072">
    <property type="entry name" value="Response_reg"/>
    <property type="match status" value="2"/>
</dbReference>
<dbReference type="InterPro" id="IPR011006">
    <property type="entry name" value="CheY-like_superfamily"/>
</dbReference>
<dbReference type="SUPFAM" id="SSF47226">
    <property type="entry name" value="Histidine-containing phosphotransfer domain, HPT domain"/>
    <property type="match status" value="1"/>
</dbReference>
<keyword evidence="14" id="KW-0175">Coiled coil</keyword>
<dbReference type="Proteomes" id="UP000886469">
    <property type="component" value="Unassembled WGS sequence"/>
</dbReference>
<name>A0ABX1TCC2_9PROT</name>
<dbReference type="PANTHER" id="PTHR45339">
    <property type="entry name" value="HYBRID SIGNAL TRANSDUCTION HISTIDINE KINASE J"/>
    <property type="match status" value="1"/>
</dbReference>
<keyword evidence="20" id="KW-1185">Reference proteome</keyword>
<dbReference type="PROSITE" id="PS50109">
    <property type="entry name" value="HIS_KIN"/>
    <property type="match status" value="1"/>
</dbReference>
<feature type="modified residue" description="4-aspartylphosphate" evidence="13">
    <location>
        <position position="577"/>
    </location>
</feature>